<protein>
    <submittedName>
        <fullName evidence="3">GIY-YIG catalytic domain protein</fullName>
    </submittedName>
</protein>
<evidence type="ECO:0000313" key="4">
    <source>
        <dbReference type="Proteomes" id="UP000516412"/>
    </source>
</evidence>
<feature type="domain" description="GIY-YIG" evidence="2">
    <location>
        <begin position="1"/>
        <end position="71"/>
    </location>
</feature>
<keyword evidence="4" id="KW-1185">Reference proteome</keyword>
<dbReference type="EMBL" id="CP060414">
    <property type="protein sequence ID" value="QNT58173.1"/>
    <property type="molecule type" value="Genomic_DNA"/>
</dbReference>
<dbReference type="PANTHER" id="PTHR34477">
    <property type="entry name" value="UPF0213 PROTEIN YHBQ"/>
    <property type="match status" value="1"/>
</dbReference>
<evidence type="ECO:0000313" key="3">
    <source>
        <dbReference type="EMBL" id="QNT58173.1"/>
    </source>
</evidence>
<comment type="similarity">
    <text evidence="1">Belongs to the UPF0213 family.</text>
</comment>
<dbReference type="InterPro" id="IPR050190">
    <property type="entry name" value="UPF0213_domain"/>
</dbReference>
<dbReference type="Gene3D" id="3.40.1440.10">
    <property type="entry name" value="GIY-YIG endonuclease"/>
    <property type="match status" value="1"/>
</dbReference>
<dbReference type="AlphaFoldDB" id="A0A7H1M958"/>
<dbReference type="InterPro" id="IPR035901">
    <property type="entry name" value="GIY-YIG_endonuc_sf"/>
</dbReference>
<dbReference type="Proteomes" id="UP000516412">
    <property type="component" value="Chromosome"/>
</dbReference>
<proteinExistence type="inferred from homology"/>
<gene>
    <name evidence="3" type="ORF">H7A79_2438</name>
</gene>
<dbReference type="Pfam" id="PF01541">
    <property type="entry name" value="GIY-YIG"/>
    <property type="match status" value="1"/>
</dbReference>
<organism evidence="3 4">
    <name type="scientific">Neisseria musculi</name>
    <dbReference type="NCBI Taxonomy" id="1815583"/>
    <lineage>
        <taxon>Bacteria</taxon>
        <taxon>Pseudomonadati</taxon>
        <taxon>Pseudomonadota</taxon>
        <taxon>Betaproteobacteria</taxon>
        <taxon>Neisseriales</taxon>
        <taxon>Neisseriaceae</taxon>
        <taxon>Neisseria</taxon>
    </lineage>
</organism>
<name>A0A7H1M958_9NEIS</name>
<dbReference type="PANTHER" id="PTHR34477:SF1">
    <property type="entry name" value="UPF0213 PROTEIN YHBQ"/>
    <property type="match status" value="1"/>
</dbReference>
<dbReference type="PROSITE" id="PS50164">
    <property type="entry name" value="GIY_YIG"/>
    <property type="match status" value="1"/>
</dbReference>
<evidence type="ECO:0000259" key="2">
    <source>
        <dbReference type="PROSITE" id="PS50164"/>
    </source>
</evidence>
<dbReference type="KEGG" id="nmus:H7A79_2438"/>
<accession>A0A7H1M958</accession>
<reference evidence="3" key="1">
    <citation type="submission" date="2024-06" db="EMBL/GenBank/DDBJ databases">
        <title>Complete Genome Sequence of mouse commensal type strain Neisseria musculi.</title>
        <authorList>
            <person name="Thapa E."/>
            <person name="Aluvathingal J."/>
            <person name="Nadendla S."/>
            <person name="Mehta A."/>
            <person name="Tettelin H."/>
            <person name="Weyand N.J."/>
        </authorList>
    </citation>
    <scope>NUCLEOTIDE SEQUENCE</scope>
    <source>
        <strain evidence="3">NW831</strain>
    </source>
</reference>
<dbReference type="SUPFAM" id="SSF82771">
    <property type="entry name" value="GIY-YIG endonuclease"/>
    <property type="match status" value="1"/>
</dbReference>
<sequence length="81" mass="8869">MVLCGNGSLYCGISNRPQERFAAHAAGKGAKYMRIHKPVAMRLVYAGVARAEAARLEARVKKLTARCKRELWAALPDVQTA</sequence>
<dbReference type="InterPro" id="IPR000305">
    <property type="entry name" value="GIY-YIG_endonuc"/>
</dbReference>
<evidence type="ECO:0000256" key="1">
    <source>
        <dbReference type="ARBA" id="ARBA00007435"/>
    </source>
</evidence>